<comment type="caution">
    <text evidence="1">The sequence shown here is derived from an EMBL/GenBank/DDBJ whole genome shotgun (WGS) entry which is preliminary data.</text>
</comment>
<evidence type="ECO:0000313" key="1">
    <source>
        <dbReference type="EMBL" id="RRQ21595.1"/>
    </source>
</evidence>
<reference evidence="1 2" key="1">
    <citation type="journal article" date="2010" name="Int. J. Syst. Evol. Microbiol.">
        <title>Thiohalobacter thiocyanaticus gen. nov., sp. nov., a moderately halophilic, sulfur-oxidizing gammaproteobacterium from hypersaline lakes, that utilizes thiocyanate.</title>
        <authorList>
            <person name="Sorokin D.Y."/>
            <person name="Kovaleva O.L."/>
            <person name="Tourova T.P."/>
            <person name="Muyzer G."/>
        </authorList>
    </citation>
    <scope>NUCLEOTIDE SEQUENCE [LARGE SCALE GENOMIC DNA]</scope>
    <source>
        <strain evidence="1 2">Hrh1</strain>
    </source>
</reference>
<protein>
    <submittedName>
        <fullName evidence="1">Uncharacterized protein</fullName>
    </submittedName>
</protein>
<accession>A0A426QIM3</accession>
<name>A0A426QIM3_9GAMM</name>
<dbReference type="Proteomes" id="UP000287798">
    <property type="component" value="Unassembled WGS sequence"/>
</dbReference>
<evidence type="ECO:0000313" key="2">
    <source>
        <dbReference type="Proteomes" id="UP000287798"/>
    </source>
</evidence>
<proteinExistence type="predicted"/>
<gene>
    <name evidence="1" type="ORF">D6C00_06325</name>
</gene>
<dbReference type="AlphaFoldDB" id="A0A426QIM3"/>
<keyword evidence="2" id="KW-1185">Reference proteome</keyword>
<sequence length="79" mass="9988">MLFPFFYIYPVQLLMRFPLRAGLLNFLRRLMMNGFPIRVFRRKCRMMVSIYPLGQITLSRRFLWRQDWKVRHFMTRIWI</sequence>
<organism evidence="1 2">
    <name type="scientific">Thiohalobacter thiocyanaticus</name>
    <dbReference type="NCBI Taxonomy" id="585455"/>
    <lineage>
        <taxon>Bacteria</taxon>
        <taxon>Pseudomonadati</taxon>
        <taxon>Pseudomonadota</taxon>
        <taxon>Gammaproteobacteria</taxon>
        <taxon>Thiohalobacterales</taxon>
        <taxon>Thiohalobacteraceae</taxon>
        <taxon>Thiohalobacter</taxon>
    </lineage>
</organism>
<dbReference type="EMBL" id="QZMU01000001">
    <property type="protein sequence ID" value="RRQ21595.1"/>
    <property type="molecule type" value="Genomic_DNA"/>
</dbReference>